<feature type="region of interest" description="Disordered" evidence="1">
    <location>
        <begin position="45"/>
        <end position="72"/>
    </location>
</feature>
<dbReference type="InterPro" id="IPR019291">
    <property type="entry name" value="Host_attachment_protein"/>
</dbReference>
<dbReference type="Pfam" id="PF10116">
    <property type="entry name" value="Host_attach"/>
    <property type="match status" value="1"/>
</dbReference>
<dbReference type="Proteomes" id="UP000563426">
    <property type="component" value="Unassembled WGS sequence"/>
</dbReference>
<dbReference type="EMBL" id="JABFJV010000004">
    <property type="protein sequence ID" value="NOK31834.1"/>
    <property type="molecule type" value="Genomic_DNA"/>
</dbReference>
<dbReference type="OrthoDB" id="329419at2"/>
<evidence type="ECO:0000256" key="1">
    <source>
        <dbReference type="SAM" id="MobiDB-lite"/>
    </source>
</evidence>
<comment type="caution">
    <text evidence="2">The sequence shown here is derived from an EMBL/GenBank/DDBJ whole genome shotgun (WGS) entry which is preliminary data.</text>
</comment>
<sequence>MADKRLWILVANASRARLFATDAKAEKWDLIEQFQHDESRAKPVDLFNQTDNPNAGTLHGPVPENDPNGRRQLEHERFARELSGRLDKGVDSHAFDQVVIAAPPGFLGLLRGLLSTRVKQRVRLDLDADYSNLPARDLPDRVPVL</sequence>
<proteinExistence type="predicted"/>
<dbReference type="RefSeq" id="WP_120525824.1">
    <property type="nucleotide sequence ID" value="NZ_JABFJV010000004.1"/>
</dbReference>
<name>A0A3A8I4K2_9BACT</name>
<protein>
    <submittedName>
        <fullName evidence="2">Host attachment protein</fullName>
    </submittedName>
</protein>
<keyword evidence="3" id="KW-1185">Reference proteome</keyword>
<accession>A0A3A8I4K2</accession>
<evidence type="ECO:0000313" key="2">
    <source>
        <dbReference type="EMBL" id="NOK31834.1"/>
    </source>
</evidence>
<gene>
    <name evidence="2" type="ORF">HMI49_01280</name>
</gene>
<dbReference type="AlphaFoldDB" id="A0A3A8I4K2"/>
<evidence type="ECO:0000313" key="3">
    <source>
        <dbReference type="Proteomes" id="UP000563426"/>
    </source>
</evidence>
<reference evidence="2 3" key="1">
    <citation type="submission" date="2020-05" db="EMBL/GenBank/DDBJ databases">
        <authorList>
            <person name="Whitworth D."/>
        </authorList>
    </citation>
    <scope>NUCLEOTIDE SEQUENCE [LARGE SCALE GENOMIC DNA]</scope>
    <source>
        <strain evidence="2 3">AB043B</strain>
    </source>
</reference>
<organism evidence="2 3">
    <name type="scientific">Corallococcus exercitus</name>
    <dbReference type="NCBI Taxonomy" id="2316736"/>
    <lineage>
        <taxon>Bacteria</taxon>
        <taxon>Pseudomonadati</taxon>
        <taxon>Myxococcota</taxon>
        <taxon>Myxococcia</taxon>
        <taxon>Myxococcales</taxon>
        <taxon>Cystobacterineae</taxon>
        <taxon>Myxococcaceae</taxon>
        <taxon>Corallococcus</taxon>
    </lineage>
</organism>